<sequence length="214" mass="23433">MTTETKKPRKVGDPPPADPGLELNPKGGDPPKEPDDGFTNPALKGKTPEQIEDLFRMSQQIVSSQKTKLDAATTRVTELSTAPPAPTPGGEKKGFFDDPDAAFARLEKRMSEQIEPLRRELQAAKNELGASGVFDNLRREFADWDSVYPYVKHIIDGSDPPFPNPSDEGLLRNLYYTAVGMMHKKGVLTTETKTPLVEDVIPDKGGGAPPQHRS</sequence>
<feature type="non-terminal residue" evidence="2">
    <location>
        <position position="214"/>
    </location>
</feature>
<comment type="caution">
    <text evidence="2">The sequence shown here is derived from an EMBL/GenBank/DDBJ whole genome shotgun (WGS) entry which is preliminary data.</text>
</comment>
<feature type="region of interest" description="Disordered" evidence="1">
    <location>
        <begin position="1"/>
        <end position="50"/>
    </location>
</feature>
<feature type="region of interest" description="Disordered" evidence="1">
    <location>
        <begin position="64"/>
        <end position="97"/>
    </location>
</feature>
<protein>
    <submittedName>
        <fullName evidence="2">Uncharacterized protein</fullName>
    </submittedName>
</protein>
<feature type="compositionally biased region" description="Basic and acidic residues" evidence="1">
    <location>
        <begin position="1"/>
        <end position="12"/>
    </location>
</feature>
<gene>
    <name evidence="2" type="ORF">LCGC14_2462510</name>
</gene>
<proteinExistence type="predicted"/>
<dbReference type="AlphaFoldDB" id="A0A0F9BCW6"/>
<dbReference type="EMBL" id="LAZR01038371">
    <property type="protein sequence ID" value="KKL19734.1"/>
    <property type="molecule type" value="Genomic_DNA"/>
</dbReference>
<accession>A0A0F9BCW6</accession>
<evidence type="ECO:0000256" key="1">
    <source>
        <dbReference type="SAM" id="MobiDB-lite"/>
    </source>
</evidence>
<reference evidence="2" key="1">
    <citation type="journal article" date="2015" name="Nature">
        <title>Complex archaea that bridge the gap between prokaryotes and eukaryotes.</title>
        <authorList>
            <person name="Spang A."/>
            <person name="Saw J.H."/>
            <person name="Jorgensen S.L."/>
            <person name="Zaremba-Niedzwiedzka K."/>
            <person name="Martijn J."/>
            <person name="Lind A.E."/>
            <person name="van Eijk R."/>
            <person name="Schleper C."/>
            <person name="Guy L."/>
            <person name="Ettema T.J."/>
        </authorList>
    </citation>
    <scope>NUCLEOTIDE SEQUENCE</scope>
</reference>
<name>A0A0F9BCW6_9ZZZZ</name>
<evidence type="ECO:0000313" key="2">
    <source>
        <dbReference type="EMBL" id="KKL19734.1"/>
    </source>
</evidence>
<organism evidence="2">
    <name type="scientific">marine sediment metagenome</name>
    <dbReference type="NCBI Taxonomy" id="412755"/>
    <lineage>
        <taxon>unclassified sequences</taxon>
        <taxon>metagenomes</taxon>
        <taxon>ecological metagenomes</taxon>
    </lineage>
</organism>